<accession>A0A9W6WQK0</accession>
<protein>
    <submittedName>
        <fullName evidence="2">Unnamed protein product</fullName>
    </submittedName>
</protein>
<evidence type="ECO:0000256" key="1">
    <source>
        <dbReference type="SAM" id="MobiDB-lite"/>
    </source>
</evidence>
<feature type="region of interest" description="Disordered" evidence="1">
    <location>
        <begin position="43"/>
        <end position="80"/>
    </location>
</feature>
<feature type="compositionally biased region" description="Low complexity" evidence="1">
    <location>
        <begin position="43"/>
        <end position="68"/>
    </location>
</feature>
<proteinExistence type="predicted"/>
<name>A0A9W6WQK0_9STRA</name>
<organism evidence="2 3">
    <name type="scientific">Phytophthora lilii</name>
    <dbReference type="NCBI Taxonomy" id="2077276"/>
    <lineage>
        <taxon>Eukaryota</taxon>
        <taxon>Sar</taxon>
        <taxon>Stramenopiles</taxon>
        <taxon>Oomycota</taxon>
        <taxon>Peronosporomycetes</taxon>
        <taxon>Peronosporales</taxon>
        <taxon>Peronosporaceae</taxon>
        <taxon>Phytophthora</taxon>
    </lineage>
</organism>
<comment type="caution">
    <text evidence="2">The sequence shown here is derived from an EMBL/GenBank/DDBJ whole genome shotgun (WGS) entry which is preliminary data.</text>
</comment>
<sequence length="217" mass="23198">MDSDSSIDQLFREDIAAYAACERRFPVVDSLVLAVLQPRPAAVRRGAPGRDPAAAQDGAPDGAQQGADGSAGQGGPKVAGKLQGERELTGGRVQDGAYVVKLLDLFDVSELDADRTVLHKLFDIFYAMRRCRRHEKKETELTDVGAFGYNPGLIREMDFRTELEGDGGFHEVRGHQSPRNGQAEADTDVAGHGVAGGPNHGSERGGARPHELPDPGD</sequence>
<evidence type="ECO:0000313" key="3">
    <source>
        <dbReference type="Proteomes" id="UP001165083"/>
    </source>
</evidence>
<reference evidence="2" key="1">
    <citation type="submission" date="2023-04" db="EMBL/GenBank/DDBJ databases">
        <title>Phytophthora lilii NBRC 32176.</title>
        <authorList>
            <person name="Ichikawa N."/>
            <person name="Sato H."/>
            <person name="Tonouchi N."/>
        </authorList>
    </citation>
    <scope>NUCLEOTIDE SEQUENCE</scope>
    <source>
        <strain evidence="2">NBRC 32176</strain>
    </source>
</reference>
<gene>
    <name evidence="2" type="ORF">Plil01_000423000</name>
</gene>
<dbReference type="Proteomes" id="UP001165083">
    <property type="component" value="Unassembled WGS sequence"/>
</dbReference>
<dbReference type="EMBL" id="BSXW01000172">
    <property type="protein sequence ID" value="GMF13790.1"/>
    <property type="molecule type" value="Genomic_DNA"/>
</dbReference>
<keyword evidence="3" id="KW-1185">Reference proteome</keyword>
<evidence type="ECO:0000313" key="2">
    <source>
        <dbReference type="EMBL" id="GMF13790.1"/>
    </source>
</evidence>
<dbReference type="AlphaFoldDB" id="A0A9W6WQK0"/>
<feature type="compositionally biased region" description="Basic and acidic residues" evidence="1">
    <location>
        <begin position="165"/>
        <end position="174"/>
    </location>
</feature>
<feature type="region of interest" description="Disordered" evidence="1">
    <location>
        <begin position="165"/>
        <end position="217"/>
    </location>
</feature>
<feature type="compositionally biased region" description="Basic and acidic residues" evidence="1">
    <location>
        <begin position="201"/>
        <end position="217"/>
    </location>
</feature>
<dbReference type="OrthoDB" id="27483at2759"/>